<evidence type="ECO:0000259" key="15">
    <source>
        <dbReference type="PROSITE" id="PS51196"/>
    </source>
</evidence>
<keyword evidence="6 12" id="KW-0547">Nucleotide-binding</keyword>
<evidence type="ECO:0000256" key="6">
    <source>
        <dbReference type="ARBA" id="ARBA00022741"/>
    </source>
</evidence>
<dbReference type="SUPFAM" id="SSF81886">
    <property type="entry name" value="Helical scaffold and wing domains of SecA"/>
    <property type="match status" value="1"/>
</dbReference>
<evidence type="ECO:0000313" key="16">
    <source>
        <dbReference type="EMBL" id="RCX16366.1"/>
    </source>
</evidence>
<evidence type="ECO:0000256" key="4">
    <source>
        <dbReference type="ARBA" id="ARBA00022475"/>
    </source>
</evidence>
<comment type="catalytic activity">
    <reaction evidence="12">
        <text>ATP + H2O + cellular proteinSide 1 = ADP + phosphate + cellular proteinSide 2.</text>
        <dbReference type="EC" id="7.4.2.8"/>
    </reaction>
</comment>
<dbReference type="RefSeq" id="WP_170138128.1">
    <property type="nucleotide sequence ID" value="NZ_QPJT01000011.1"/>
</dbReference>
<evidence type="ECO:0000256" key="11">
    <source>
        <dbReference type="ARBA" id="ARBA00023136"/>
    </source>
</evidence>
<dbReference type="GO" id="GO:0008564">
    <property type="term" value="F:protein-exporting ATPase activity"/>
    <property type="evidence" value="ECO:0007669"/>
    <property type="project" value="UniProtKB-EC"/>
</dbReference>
<dbReference type="InterPro" id="IPR044722">
    <property type="entry name" value="SecA_SF2_C"/>
</dbReference>
<keyword evidence="8 12" id="KW-0653">Protein transport</keyword>
<evidence type="ECO:0000256" key="9">
    <source>
        <dbReference type="ARBA" id="ARBA00022967"/>
    </source>
</evidence>
<dbReference type="InterPro" id="IPR014001">
    <property type="entry name" value="Helicase_ATP-bd"/>
</dbReference>
<dbReference type="InterPro" id="IPR000185">
    <property type="entry name" value="SecA"/>
</dbReference>
<feature type="binding site" evidence="12">
    <location>
        <position position="72"/>
    </location>
    <ligand>
        <name>ATP</name>
        <dbReference type="ChEBI" id="CHEBI:30616"/>
    </ligand>
</feature>
<dbReference type="SUPFAM" id="SSF52540">
    <property type="entry name" value="P-loop containing nucleoside triphosphate hydrolases"/>
    <property type="match status" value="2"/>
</dbReference>
<dbReference type="GO" id="GO:0065002">
    <property type="term" value="P:intracellular protein transmembrane transport"/>
    <property type="evidence" value="ECO:0007669"/>
    <property type="project" value="UniProtKB-UniRule"/>
</dbReference>
<evidence type="ECO:0000256" key="8">
    <source>
        <dbReference type="ARBA" id="ARBA00022927"/>
    </source>
</evidence>
<feature type="domain" description="Helicase C-terminal" evidence="14">
    <location>
        <begin position="400"/>
        <end position="574"/>
    </location>
</feature>
<dbReference type="InterPro" id="IPR014018">
    <property type="entry name" value="SecA_motor_DEAD"/>
</dbReference>
<dbReference type="Pfam" id="PF21090">
    <property type="entry name" value="P-loop_SecA"/>
    <property type="match status" value="1"/>
</dbReference>
<dbReference type="InterPro" id="IPR036670">
    <property type="entry name" value="SecA_X-link_sf"/>
</dbReference>
<protein>
    <recommendedName>
        <fullName evidence="12">Protein translocase subunit SecA</fullName>
        <ecNumber evidence="12">7.4.2.8</ecNumber>
    </recommendedName>
</protein>
<feature type="binding site" evidence="12">
    <location>
        <position position="478"/>
    </location>
    <ligand>
        <name>ATP</name>
        <dbReference type="ChEBI" id="CHEBI:30616"/>
    </ligand>
</feature>
<evidence type="ECO:0000256" key="3">
    <source>
        <dbReference type="ARBA" id="ARBA00022448"/>
    </source>
</evidence>
<dbReference type="InterPro" id="IPR036266">
    <property type="entry name" value="SecA_Wing/Scaffold_sf"/>
</dbReference>
<evidence type="ECO:0000256" key="5">
    <source>
        <dbReference type="ARBA" id="ARBA00022490"/>
    </source>
</evidence>
<sequence length="760" mass="86183">MNKIKRSQRGLNFLYADFVQKIKNYNWEDWTESGLVALLRDCAGSGERTAEAYSILKEIIRRKKDLSLFDTQLMAAYSMQQGRIAELPTGEGKTLAAVVTASVLALQKNSVHILVFNDYLARRDYNENLSIYLACGLTCGYIEESSGFEHRRAAYSCDVVYVSAKEAGFDYLRDFLCMEKEKLLFNTFPIALVDEADSILIDEARIPLVLAGDGSMAPPMAARISKAVLELRQCDIKVNPKDNQVWLTETGIKSMETKIQLENLYMTENAHVLAMINAALEARFLLKKDKDYIVKNGYVLVIDESTGRVVQNRRFHDLLHQAVEMQELGLHGASSVIYNSMSIHDFLLQYKMLCGMTGTAASSATELREMYNLEVEVIPPHTPCIRNDHPDSIFLDREEQQAAVISRVQRSHAKGQPVLIGTRSVRESECFSELLTKHNIKHSVLNARNDTEEAAIIAKAGRPYKVTISTNMAGRGVDIRLDGCNEKEAAFVRAAGGLCVISTGINRSLRVDDQLRGRAGRQGDPGESQFFVCLKDLTLETFFEIEFYRYKEYPKLLRRAQRMQEGKDAEARYMLERYSRVLEEQRKVVADYRRRILLDVSSPGIMQEEEPAIYLKLVDRAGKRGVTIAERKLVLYFINMHWASYLMAMEDKRSGIHLMIIANKNLLNEYQIFAVSAFNEMTADIKRDVVKHMQKCKIDENGIDMGEAGLSGATATWTYMINEDTGQFSRIPYLVKSMSNTIKGTLFTVRGIYAKLKKRR</sequence>
<dbReference type="CDD" id="cd17928">
    <property type="entry name" value="DEXDc_SecA"/>
    <property type="match status" value="1"/>
</dbReference>
<organism evidence="16 17">
    <name type="scientific">Anaerobacterium chartisolvens</name>
    <dbReference type="NCBI Taxonomy" id="1297424"/>
    <lineage>
        <taxon>Bacteria</taxon>
        <taxon>Bacillati</taxon>
        <taxon>Bacillota</taxon>
        <taxon>Clostridia</taxon>
        <taxon>Eubacteriales</taxon>
        <taxon>Oscillospiraceae</taxon>
        <taxon>Anaerobacterium</taxon>
    </lineage>
</organism>
<evidence type="ECO:0000256" key="2">
    <source>
        <dbReference type="ARBA" id="ARBA00007650"/>
    </source>
</evidence>
<dbReference type="PROSITE" id="PS51194">
    <property type="entry name" value="HELICASE_CTER"/>
    <property type="match status" value="1"/>
</dbReference>
<dbReference type="Proteomes" id="UP000253034">
    <property type="component" value="Unassembled WGS sequence"/>
</dbReference>
<keyword evidence="11 12" id="KW-0472">Membrane</keyword>
<dbReference type="GO" id="GO:0006605">
    <property type="term" value="P:protein targeting"/>
    <property type="evidence" value="ECO:0007669"/>
    <property type="project" value="UniProtKB-UniRule"/>
</dbReference>
<gene>
    <name evidence="12" type="primary">secA</name>
    <name evidence="16" type="ORF">DFR58_111111</name>
</gene>
<evidence type="ECO:0000256" key="10">
    <source>
        <dbReference type="ARBA" id="ARBA00023010"/>
    </source>
</evidence>
<comment type="subunit">
    <text evidence="12">Monomer and homodimer. Part of the essential Sec protein translocation apparatus which comprises SecA, SecYEG and auxiliary proteins SecDF. Other proteins may also be involved.</text>
</comment>
<dbReference type="SUPFAM" id="SSF81767">
    <property type="entry name" value="Pre-protein crosslinking domain of SecA"/>
    <property type="match status" value="1"/>
</dbReference>
<proteinExistence type="inferred from homology"/>
<dbReference type="Gene3D" id="3.40.50.300">
    <property type="entry name" value="P-loop containing nucleotide triphosphate hydrolases"/>
    <property type="match status" value="3"/>
</dbReference>
<dbReference type="GO" id="GO:0005524">
    <property type="term" value="F:ATP binding"/>
    <property type="evidence" value="ECO:0007669"/>
    <property type="project" value="UniProtKB-UniRule"/>
</dbReference>
<feature type="binding site" evidence="12">
    <location>
        <begin position="90"/>
        <end position="94"/>
    </location>
    <ligand>
        <name>ATP</name>
        <dbReference type="ChEBI" id="CHEBI:30616"/>
    </ligand>
</feature>
<dbReference type="InterPro" id="IPR027417">
    <property type="entry name" value="P-loop_NTPase"/>
</dbReference>
<evidence type="ECO:0000256" key="7">
    <source>
        <dbReference type="ARBA" id="ARBA00022840"/>
    </source>
</evidence>
<dbReference type="PRINTS" id="PR00906">
    <property type="entry name" value="SECA"/>
</dbReference>
<dbReference type="PANTHER" id="PTHR30612:SF0">
    <property type="entry name" value="CHLOROPLAST PROTEIN-TRANSPORTING ATPASE"/>
    <property type="match status" value="1"/>
</dbReference>
<dbReference type="EMBL" id="QPJT01000011">
    <property type="protein sequence ID" value="RCX16366.1"/>
    <property type="molecule type" value="Genomic_DNA"/>
</dbReference>
<keyword evidence="10 12" id="KW-0811">Translocation</keyword>
<comment type="function">
    <text evidence="12">Part of the Sec protein translocase complex. Interacts with the SecYEG preprotein conducting channel. Has a central role in coupling the hydrolysis of ATP to the transfer of proteins into and across the cell membrane, serving as an ATP-driven molecular motor driving the stepwise translocation of polypeptide chains across the membrane.</text>
</comment>
<dbReference type="EC" id="7.4.2.8" evidence="12"/>
<dbReference type="PROSITE" id="PS01312">
    <property type="entry name" value="SECA"/>
    <property type="match status" value="1"/>
</dbReference>
<feature type="domain" description="Helicase ATP-binding" evidence="13">
    <location>
        <begin position="74"/>
        <end position="269"/>
    </location>
</feature>
<dbReference type="InterPro" id="IPR011116">
    <property type="entry name" value="SecA_Wing/Scaffold"/>
</dbReference>
<dbReference type="Pfam" id="PF07516">
    <property type="entry name" value="SecA_SW"/>
    <property type="match status" value="1"/>
</dbReference>
<dbReference type="Gene3D" id="1.10.3060.10">
    <property type="entry name" value="Helical scaffold and wing domains of SecA"/>
    <property type="match status" value="1"/>
</dbReference>
<dbReference type="InterPro" id="IPR020937">
    <property type="entry name" value="SecA_CS"/>
</dbReference>
<dbReference type="CDD" id="cd18803">
    <property type="entry name" value="SF2_C_secA"/>
    <property type="match status" value="1"/>
</dbReference>
<dbReference type="InterPro" id="IPR001650">
    <property type="entry name" value="Helicase_C-like"/>
</dbReference>
<evidence type="ECO:0000256" key="12">
    <source>
        <dbReference type="HAMAP-Rule" id="MF_01382"/>
    </source>
</evidence>
<dbReference type="PROSITE" id="PS51192">
    <property type="entry name" value="HELICASE_ATP_BIND_1"/>
    <property type="match status" value="1"/>
</dbReference>
<dbReference type="FunFam" id="3.40.50.300:FF:000429">
    <property type="entry name" value="Preprotein translocase subunit SecA"/>
    <property type="match status" value="1"/>
</dbReference>
<keyword evidence="5 12" id="KW-0963">Cytoplasm</keyword>
<evidence type="ECO:0000313" key="17">
    <source>
        <dbReference type="Proteomes" id="UP000253034"/>
    </source>
</evidence>
<dbReference type="InterPro" id="IPR011115">
    <property type="entry name" value="SecA_DEAD"/>
</dbReference>
<evidence type="ECO:0000259" key="13">
    <source>
        <dbReference type="PROSITE" id="PS51192"/>
    </source>
</evidence>
<keyword evidence="9 12" id="KW-1278">Translocase</keyword>
<dbReference type="HAMAP" id="MF_01382">
    <property type="entry name" value="SecA"/>
    <property type="match status" value="1"/>
</dbReference>
<keyword evidence="17" id="KW-1185">Reference proteome</keyword>
<comment type="subcellular location">
    <subcellularLocation>
        <location evidence="12">Cell membrane</location>
        <topology evidence="12">Peripheral membrane protein</topology>
        <orientation evidence="12">Cytoplasmic side</orientation>
    </subcellularLocation>
    <subcellularLocation>
        <location evidence="12">Cytoplasm</location>
    </subcellularLocation>
    <subcellularLocation>
        <location evidence="1">Membrane</location>
        <topology evidence="1">Peripheral membrane protein</topology>
    </subcellularLocation>
    <text evidence="12">Distribution is 50-50.</text>
</comment>
<keyword evidence="3 12" id="KW-0813">Transport</keyword>
<comment type="similarity">
    <text evidence="2 12">Belongs to the SecA family.</text>
</comment>
<dbReference type="PROSITE" id="PS51196">
    <property type="entry name" value="SECA_MOTOR_DEAD"/>
    <property type="match status" value="1"/>
</dbReference>
<dbReference type="InterPro" id="IPR011130">
    <property type="entry name" value="SecA_preprotein_X-link_dom"/>
</dbReference>
<dbReference type="Gene3D" id="3.90.1440.10">
    <property type="entry name" value="SecA, preprotein cross-linking domain"/>
    <property type="match status" value="1"/>
</dbReference>
<dbReference type="PANTHER" id="PTHR30612">
    <property type="entry name" value="SECA INNER MEMBRANE COMPONENT OF SEC PROTEIN SECRETION SYSTEM"/>
    <property type="match status" value="1"/>
</dbReference>
<dbReference type="GO" id="GO:0017038">
    <property type="term" value="P:protein import"/>
    <property type="evidence" value="ECO:0007669"/>
    <property type="project" value="InterPro"/>
</dbReference>
<dbReference type="GO" id="GO:0005829">
    <property type="term" value="C:cytosol"/>
    <property type="evidence" value="ECO:0007669"/>
    <property type="project" value="TreeGrafter"/>
</dbReference>
<evidence type="ECO:0000259" key="14">
    <source>
        <dbReference type="PROSITE" id="PS51194"/>
    </source>
</evidence>
<dbReference type="SMART" id="SM00958">
    <property type="entry name" value="SecA_PP_bind"/>
    <property type="match status" value="1"/>
</dbReference>
<comment type="caution">
    <text evidence="16">The sequence shown here is derived from an EMBL/GenBank/DDBJ whole genome shotgun (WGS) entry which is preliminary data.</text>
</comment>
<dbReference type="GO" id="GO:0005886">
    <property type="term" value="C:plasma membrane"/>
    <property type="evidence" value="ECO:0007669"/>
    <property type="project" value="UniProtKB-SubCell"/>
</dbReference>
<dbReference type="AlphaFoldDB" id="A0A369B742"/>
<dbReference type="Pfam" id="PF07517">
    <property type="entry name" value="SecA_DEAD"/>
    <property type="match status" value="1"/>
</dbReference>
<dbReference type="GO" id="GO:0043952">
    <property type="term" value="P:protein transport by the Sec complex"/>
    <property type="evidence" value="ECO:0007669"/>
    <property type="project" value="TreeGrafter"/>
</dbReference>
<dbReference type="GO" id="GO:0031522">
    <property type="term" value="C:cell envelope Sec protein transport complex"/>
    <property type="evidence" value="ECO:0007669"/>
    <property type="project" value="TreeGrafter"/>
</dbReference>
<feature type="domain" description="SecA family profile" evidence="15">
    <location>
        <begin position="1"/>
        <end position="570"/>
    </location>
</feature>
<keyword evidence="7 12" id="KW-0067">ATP-binding</keyword>
<evidence type="ECO:0000256" key="1">
    <source>
        <dbReference type="ARBA" id="ARBA00004170"/>
    </source>
</evidence>
<name>A0A369B742_9FIRM</name>
<reference evidence="16 17" key="1">
    <citation type="submission" date="2018-07" db="EMBL/GenBank/DDBJ databases">
        <title>Genomic Encyclopedia of Type Strains, Phase IV (KMG-IV): sequencing the most valuable type-strain genomes for metagenomic binning, comparative biology and taxonomic classification.</title>
        <authorList>
            <person name="Goeker M."/>
        </authorList>
    </citation>
    <scope>NUCLEOTIDE SEQUENCE [LARGE SCALE GENOMIC DNA]</scope>
    <source>
        <strain evidence="16 17">DSM 27016</strain>
    </source>
</reference>
<dbReference type="SMART" id="SM00957">
    <property type="entry name" value="SecA_DEAD"/>
    <property type="match status" value="1"/>
</dbReference>
<accession>A0A369B742</accession>
<keyword evidence="4 12" id="KW-1003">Cell membrane</keyword>
<dbReference type="Pfam" id="PF01043">
    <property type="entry name" value="SecA_PP_bind"/>
    <property type="match status" value="1"/>
</dbReference>